<evidence type="ECO:0000313" key="2">
    <source>
        <dbReference type="EMBL" id="QFU77456.1"/>
    </source>
</evidence>
<reference evidence="2 3" key="1">
    <citation type="submission" date="2019-02" db="EMBL/GenBank/DDBJ databases">
        <authorList>
            <person name="Li S.-H."/>
        </authorList>
    </citation>
    <scope>NUCLEOTIDE SEQUENCE [LARGE SCALE GENOMIC DNA]</scope>
    <source>
        <strain evidence="2 3">IMCC14385</strain>
    </source>
</reference>
<keyword evidence="1" id="KW-0732">Signal</keyword>
<organism evidence="2 3">
    <name type="scientific">Halioglobus maricola</name>
    <dbReference type="NCBI Taxonomy" id="2601894"/>
    <lineage>
        <taxon>Bacteria</taxon>
        <taxon>Pseudomonadati</taxon>
        <taxon>Pseudomonadota</taxon>
        <taxon>Gammaproteobacteria</taxon>
        <taxon>Cellvibrionales</taxon>
        <taxon>Halieaceae</taxon>
        <taxon>Halioglobus</taxon>
    </lineage>
</organism>
<gene>
    <name evidence="2" type="ORF">EY643_18265</name>
</gene>
<sequence length="99" mass="10185">MKFSDRLSKNATARAMALVALLFAAALQIQEASHDHWSGLDDSYSQCLVCKSGSGAAMPVSGMPILPPVAASTPDSADQQSSHAGASLAFLARGPPQLS</sequence>
<dbReference type="Proteomes" id="UP000326287">
    <property type="component" value="Chromosome"/>
</dbReference>
<evidence type="ECO:0000256" key="1">
    <source>
        <dbReference type="SAM" id="SignalP"/>
    </source>
</evidence>
<protein>
    <recommendedName>
        <fullName evidence="4">DUF2946 domain-containing protein</fullName>
    </recommendedName>
</protein>
<dbReference type="RefSeq" id="WP_153240602.1">
    <property type="nucleotide sequence ID" value="NZ_CP036422.1"/>
</dbReference>
<accession>A0A5P9NPN7</accession>
<feature type="chain" id="PRO_5024900288" description="DUF2946 domain-containing protein" evidence="1">
    <location>
        <begin position="25"/>
        <end position="99"/>
    </location>
</feature>
<dbReference type="KEGG" id="halc:EY643_18265"/>
<dbReference type="EMBL" id="CP036422">
    <property type="protein sequence ID" value="QFU77456.1"/>
    <property type="molecule type" value="Genomic_DNA"/>
</dbReference>
<evidence type="ECO:0000313" key="3">
    <source>
        <dbReference type="Proteomes" id="UP000326287"/>
    </source>
</evidence>
<evidence type="ECO:0008006" key="4">
    <source>
        <dbReference type="Google" id="ProtNLM"/>
    </source>
</evidence>
<feature type="signal peptide" evidence="1">
    <location>
        <begin position="1"/>
        <end position="24"/>
    </location>
</feature>
<name>A0A5P9NPN7_9GAMM</name>
<dbReference type="OrthoDB" id="9858371at2"/>
<proteinExistence type="predicted"/>
<keyword evidence="3" id="KW-1185">Reference proteome</keyword>
<dbReference type="AlphaFoldDB" id="A0A5P9NPN7"/>